<sequence length="408" mass="46502">MKQIQGSYITGYVTVLVEGNMPELFFQDCINNGITVWEIKREAPNACSGNVKLKDIGKIKSLRRGKNYKVSFTRKKGYPFILSRFFRRKEIVIGMALSILLIFFLSNIIWKVEITGVPKDIEEKIDKQLRDYGVHPGAWSFTLDKPGEIQRNLTEDVPELLWVGVHKKGTTFFLEGVEKTIVEEGEVEGPRDLVASKKGVIKNMYVSKGLPKVEINDYVEPGDVLVSGTLNEVEEQGEDEEEINEKEKRILVASEGEIIANTWYETNVTIPLQANYELLTGKHEKKYFIGFGDFHLPIWGFGSPEYEDIHREDTKNSLYFFKWKLPISFIETTLSEKTYNKIERTKEQAIQAGIEQAKQELQLQLGPDAVITSEKVLHESEESGKVKLSLYLTVEEDIAKAQPINQGD</sequence>
<keyword evidence="3" id="KW-1185">Reference proteome</keyword>
<name>A0A6N8FC10_9BACI</name>
<comment type="caution">
    <text evidence="2">The sequence shown here is derived from an EMBL/GenBank/DDBJ whole genome shotgun (WGS) entry which is preliminary data.</text>
</comment>
<gene>
    <name evidence="2" type="primary">yqfD</name>
    <name evidence="2" type="ORF">GMD78_01560</name>
</gene>
<organism evidence="2 3">
    <name type="scientific">Ornithinibacillus caprae</name>
    <dbReference type="NCBI Taxonomy" id="2678566"/>
    <lineage>
        <taxon>Bacteria</taxon>
        <taxon>Bacillati</taxon>
        <taxon>Bacillota</taxon>
        <taxon>Bacilli</taxon>
        <taxon>Bacillales</taxon>
        <taxon>Bacillaceae</taxon>
        <taxon>Ornithinibacillus</taxon>
    </lineage>
</organism>
<accession>A0A6N8FC10</accession>
<feature type="transmembrane region" description="Helical" evidence="1">
    <location>
        <begin position="91"/>
        <end position="110"/>
    </location>
</feature>
<keyword evidence="1" id="KW-1133">Transmembrane helix</keyword>
<evidence type="ECO:0000256" key="1">
    <source>
        <dbReference type="SAM" id="Phobius"/>
    </source>
</evidence>
<reference evidence="2 3" key="1">
    <citation type="submission" date="2019-11" db="EMBL/GenBank/DDBJ databases">
        <authorList>
            <person name="Li X."/>
        </authorList>
    </citation>
    <scope>NUCLEOTIDE SEQUENCE [LARGE SCALE GENOMIC DNA]</scope>
    <source>
        <strain evidence="2 3">L9</strain>
    </source>
</reference>
<dbReference type="PIRSF" id="PIRSF029895">
    <property type="entry name" value="SpoIV"/>
    <property type="match status" value="1"/>
</dbReference>
<dbReference type="EMBL" id="WOCA01000001">
    <property type="protein sequence ID" value="MUK87090.1"/>
    <property type="molecule type" value="Genomic_DNA"/>
</dbReference>
<dbReference type="NCBIfam" id="TIGR02876">
    <property type="entry name" value="spore_yqfD"/>
    <property type="match status" value="1"/>
</dbReference>
<dbReference type="Pfam" id="PF06898">
    <property type="entry name" value="YqfD"/>
    <property type="match status" value="1"/>
</dbReference>
<dbReference type="InterPro" id="IPR010690">
    <property type="entry name" value="YqfD"/>
</dbReference>
<dbReference type="RefSeq" id="WP_155666463.1">
    <property type="nucleotide sequence ID" value="NZ_WOCA01000001.1"/>
</dbReference>
<evidence type="ECO:0000313" key="2">
    <source>
        <dbReference type="EMBL" id="MUK87090.1"/>
    </source>
</evidence>
<dbReference type="AlphaFoldDB" id="A0A6N8FC10"/>
<protein>
    <submittedName>
        <fullName evidence="2">Sporulation protein YqfD</fullName>
    </submittedName>
</protein>
<keyword evidence="1" id="KW-0812">Transmembrane</keyword>
<proteinExistence type="predicted"/>
<keyword evidence="1" id="KW-0472">Membrane</keyword>
<dbReference type="Proteomes" id="UP000469125">
    <property type="component" value="Unassembled WGS sequence"/>
</dbReference>
<evidence type="ECO:0000313" key="3">
    <source>
        <dbReference type="Proteomes" id="UP000469125"/>
    </source>
</evidence>